<dbReference type="Proteomes" id="UP000037482">
    <property type="component" value="Unassembled WGS sequence"/>
</dbReference>
<dbReference type="EMBL" id="LFJS01000014">
    <property type="protein sequence ID" value="KMU50420.1"/>
    <property type="molecule type" value="Genomic_DNA"/>
</dbReference>
<dbReference type="InterPro" id="IPR036937">
    <property type="entry name" value="Adhesion_dom_fimbrial_sf"/>
</dbReference>
<evidence type="ECO:0000259" key="2">
    <source>
        <dbReference type="Pfam" id="PF00419"/>
    </source>
</evidence>
<accession>A0A656VF09</accession>
<dbReference type="GO" id="GO:0043709">
    <property type="term" value="P:cell adhesion involved in single-species biofilm formation"/>
    <property type="evidence" value="ECO:0007669"/>
    <property type="project" value="TreeGrafter"/>
</dbReference>
<dbReference type="SUPFAM" id="SSF49401">
    <property type="entry name" value="Bacterial adhesins"/>
    <property type="match status" value="1"/>
</dbReference>
<dbReference type="GO" id="GO:0009289">
    <property type="term" value="C:pilus"/>
    <property type="evidence" value="ECO:0007669"/>
    <property type="project" value="InterPro"/>
</dbReference>
<dbReference type="Pfam" id="PF00419">
    <property type="entry name" value="Fimbrial"/>
    <property type="match status" value="1"/>
</dbReference>
<dbReference type="PROSITE" id="PS51257">
    <property type="entry name" value="PROKAR_LIPOPROTEIN"/>
    <property type="match status" value="1"/>
</dbReference>
<sequence length="181" mass="19021">MNKAIKGIAQGLSICLIGLACAAQAADGTIKTKVKFIQFTCNLTAASKNMRVPLGDINRSQLAKTGSLSSPVLFELKATGCPTNGDTSVGVRFSGTAATGDHQSFVLDQDSVASGVAVKIAKEFRGSYDYFVTPNEKGGAYFGPNSGGEVTLKYAARYVALNDKVTPGTANLTTQIDLFYY</sequence>
<protein>
    <recommendedName>
        <fullName evidence="2">Fimbrial-type adhesion domain-containing protein</fullName>
    </recommendedName>
</protein>
<evidence type="ECO:0000313" key="3">
    <source>
        <dbReference type="EMBL" id="KMU50420.1"/>
    </source>
</evidence>
<dbReference type="InterPro" id="IPR050263">
    <property type="entry name" value="Bact_Fimbrial_Adh_Pro"/>
</dbReference>
<dbReference type="InterPro" id="IPR008966">
    <property type="entry name" value="Adhesion_dom_sf"/>
</dbReference>
<organism evidence="3 4">
    <name type="scientific">Serratia marcescens</name>
    <dbReference type="NCBI Taxonomy" id="615"/>
    <lineage>
        <taxon>Bacteria</taxon>
        <taxon>Pseudomonadati</taxon>
        <taxon>Pseudomonadota</taxon>
        <taxon>Gammaproteobacteria</taxon>
        <taxon>Enterobacterales</taxon>
        <taxon>Yersiniaceae</taxon>
        <taxon>Serratia</taxon>
    </lineage>
</organism>
<dbReference type="PANTHER" id="PTHR33420:SF4">
    <property type="entry name" value="FIMBRIAL-LIKE PROTEIN FIMF"/>
    <property type="match status" value="1"/>
</dbReference>
<evidence type="ECO:0000313" key="4">
    <source>
        <dbReference type="Proteomes" id="UP000037482"/>
    </source>
</evidence>
<feature type="domain" description="Fimbrial-type adhesion" evidence="2">
    <location>
        <begin position="34"/>
        <end position="178"/>
    </location>
</feature>
<keyword evidence="1" id="KW-0732">Signal</keyword>
<dbReference type="AlphaFoldDB" id="A0A656VF09"/>
<feature type="chain" id="PRO_5024964527" description="Fimbrial-type adhesion domain-containing protein" evidence="1">
    <location>
        <begin position="26"/>
        <end position="181"/>
    </location>
</feature>
<evidence type="ECO:0000256" key="1">
    <source>
        <dbReference type="SAM" id="SignalP"/>
    </source>
</evidence>
<comment type="caution">
    <text evidence="3">The sequence shown here is derived from an EMBL/GenBank/DDBJ whole genome shotgun (WGS) entry which is preliminary data.</text>
</comment>
<feature type="signal peptide" evidence="1">
    <location>
        <begin position="1"/>
        <end position="25"/>
    </location>
</feature>
<dbReference type="RefSeq" id="WP_049296216.1">
    <property type="nucleotide sequence ID" value="NZ_JARSAN010000012.1"/>
</dbReference>
<reference evidence="3 4" key="1">
    <citation type="submission" date="2015-06" db="EMBL/GenBank/DDBJ databases">
        <title>Draft Genome of Serratia marcescens Strain AH0650_Sm1.</title>
        <authorList>
            <person name="Wan Y."/>
            <person name="Gorrie C."/>
            <person name="Holt K."/>
        </authorList>
    </citation>
    <scope>NUCLEOTIDE SEQUENCE [LARGE SCALE GENOMIC DNA]</scope>
    <source>
        <strain evidence="3 4">AH0650_Sm1</strain>
    </source>
</reference>
<gene>
    <name evidence="3" type="ORF">AB868_04365</name>
</gene>
<name>A0A656VF09_SERMA</name>
<dbReference type="PANTHER" id="PTHR33420">
    <property type="entry name" value="FIMBRIAL SUBUNIT ELFA-RELATED"/>
    <property type="match status" value="1"/>
</dbReference>
<proteinExistence type="predicted"/>
<dbReference type="Gene3D" id="2.60.40.1090">
    <property type="entry name" value="Fimbrial-type adhesion domain"/>
    <property type="match status" value="1"/>
</dbReference>
<dbReference type="InterPro" id="IPR000259">
    <property type="entry name" value="Adhesion_dom_fimbrial"/>
</dbReference>